<organism evidence="2 3">
    <name type="scientific">Parafannyhessea umbonata</name>
    <dbReference type="NCBI Taxonomy" id="604330"/>
    <lineage>
        <taxon>Bacteria</taxon>
        <taxon>Bacillati</taxon>
        <taxon>Actinomycetota</taxon>
        <taxon>Coriobacteriia</taxon>
        <taxon>Coriobacteriales</taxon>
        <taxon>Atopobiaceae</taxon>
        <taxon>Parafannyhessea</taxon>
    </lineage>
</organism>
<feature type="transmembrane region" description="Helical" evidence="1">
    <location>
        <begin position="66"/>
        <end position="85"/>
    </location>
</feature>
<evidence type="ECO:0000313" key="2">
    <source>
        <dbReference type="EMBL" id="SDC33323.1"/>
    </source>
</evidence>
<dbReference type="EMBL" id="FMZL01000009">
    <property type="protein sequence ID" value="SDC33323.1"/>
    <property type="molecule type" value="Genomic_DNA"/>
</dbReference>
<dbReference type="InterPro" id="IPR008407">
    <property type="entry name" value="Brnchd-chn_aa_trnsp_AzlD"/>
</dbReference>
<evidence type="ECO:0000313" key="3">
    <source>
        <dbReference type="Proteomes" id="UP000198528"/>
    </source>
</evidence>
<gene>
    <name evidence="2" type="ORF">SAMN04487824_10958</name>
</gene>
<protein>
    <submittedName>
        <fullName evidence="2">Branched-chain amino acid transport protein</fullName>
    </submittedName>
</protein>
<keyword evidence="1" id="KW-1133">Transmembrane helix</keyword>
<keyword evidence="1" id="KW-0812">Transmembrane</keyword>
<name>A0A1G6KQT7_9ACTN</name>
<dbReference type="Proteomes" id="UP000198528">
    <property type="component" value="Unassembled WGS sequence"/>
</dbReference>
<dbReference type="STRING" id="604330.SAMN04489857_1165"/>
<dbReference type="Pfam" id="PF05437">
    <property type="entry name" value="AzlD"/>
    <property type="match status" value="1"/>
</dbReference>
<keyword evidence="1" id="KW-0472">Membrane</keyword>
<keyword evidence="3" id="KW-1185">Reference proteome</keyword>
<dbReference type="RefSeq" id="WP_090846344.1">
    <property type="nucleotide sequence ID" value="NZ_FMZL01000009.1"/>
</dbReference>
<sequence length="107" mass="11604">MTQTQFLILWLTSFAFILVCRVLPALALRGRPLSPRVTEALGYIPPAAFAALVANDLLSPTMFDTGVWPGLMPIVAAGIVVLVAWRTRSMLWCCVSGVVAYVLLSLI</sequence>
<evidence type="ECO:0000256" key="1">
    <source>
        <dbReference type="SAM" id="Phobius"/>
    </source>
</evidence>
<accession>A0A1G6KQT7</accession>
<feature type="transmembrane region" description="Helical" evidence="1">
    <location>
        <begin position="6"/>
        <end position="28"/>
    </location>
</feature>
<proteinExistence type="predicted"/>
<reference evidence="3" key="1">
    <citation type="submission" date="2016-10" db="EMBL/GenBank/DDBJ databases">
        <authorList>
            <person name="Varghese N."/>
            <person name="Submissions S."/>
        </authorList>
    </citation>
    <scope>NUCLEOTIDE SEQUENCE [LARGE SCALE GENOMIC DNA]</scope>
    <source>
        <strain evidence="3">DSM 22619</strain>
    </source>
</reference>
<dbReference type="AlphaFoldDB" id="A0A1G6KQT7"/>